<proteinExistence type="predicted"/>
<evidence type="ECO:0000313" key="1">
    <source>
        <dbReference type="EMBL" id="CAC5406772.1"/>
    </source>
</evidence>
<reference evidence="1 2" key="1">
    <citation type="submission" date="2020-06" db="EMBL/GenBank/DDBJ databases">
        <authorList>
            <person name="Li R."/>
            <person name="Bekaert M."/>
        </authorList>
    </citation>
    <scope>NUCLEOTIDE SEQUENCE [LARGE SCALE GENOMIC DNA]</scope>
    <source>
        <strain evidence="2">wild</strain>
    </source>
</reference>
<protein>
    <recommendedName>
        <fullName evidence="3">Reverse transcriptase domain-containing protein</fullName>
    </recommendedName>
</protein>
<dbReference type="PANTHER" id="PTHR19446">
    <property type="entry name" value="REVERSE TRANSCRIPTASES"/>
    <property type="match status" value="1"/>
</dbReference>
<dbReference type="OrthoDB" id="6156827at2759"/>
<name>A0A6J8DH79_MYTCO</name>
<evidence type="ECO:0000313" key="2">
    <source>
        <dbReference type="Proteomes" id="UP000507470"/>
    </source>
</evidence>
<keyword evidence="2" id="KW-1185">Reference proteome</keyword>
<dbReference type="Proteomes" id="UP000507470">
    <property type="component" value="Unassembled WGS sequence"/>
</dbReference>
<organism evidence="1 2">
    <name type="scientific">Mytilus coruscus</name>
    <name type="common">Sea mussel</name>
    <dbReference type="NCBI Taxonomy" id="42192"/>
    <lineage>
        <taxon>Eukaryota</taxon>
        <taxon>Metazoa</taxon>
        <taxon>Spiralia</taxon>
        <taxon>Lophotrochozoa</taxon>
        <taxon>Mollusca</taxon>
        <taxon>Bivalvia</taxon>
        <taxon>Autobranchia</taxon>
        <taxon>Pteriomorphia</taxon>
        <taxon>Mytilida</taxon>
        <taxon>Mytiloidea</taxon>
        <taxon>Mytilidae</taxon>
        <taxon>Mytilinae</taxon>
        <taxon>Mytilus</taxon>
    </lineage>
</organism>
<dbReference type="EMBL" id="CACVKT020007264">
    <property type="protein sequence ID" value="CAC5406772.1"/>
    <property type="molecule type" value="Genomic_DNA"/>
</dbReference>
<accession>A0A6J8DH79</accession>
<evidence type="ECO:0008006" key="3">
    <source>
        <dbReference type="Google" id="ProtNLM"/>
    </source>
</evidence>
<gene>
    <name evidence="1" type="ORF">MCOR_40311</name>
</gene>
<sequence>MINTLKPNTNSDPSSNITHQEWFEYFKKLMNVNQKDNFSNDDKVIDQFNSDILNDDMTTEEVILALKSLKNNKACGADGVTKEMIKISCSVNTDIYVKLFNLIFKSGIYPIGWRENFIKPIFKGGCFNDLSNYRGVALSSCLGNFFCRILQNRLEKFLEKNDIVCNEQIRFRSGCRTSDHILTLKTIIDY</sequence>
<dbReference type="AlphaFoldDB" id="A0A6J8DH79"/>